<proteinExistence type="inferred from homology"/>
<protein>
    <submittedName>
        <fullName evidence="6">LAQU0S18e00804g1_1</fullName>
    </submittedName>
</protein>
<keyword evidence="4" id="KW-0378">Hydrolase</keyword>
<keyword evidence="7" id="KW-1185">Reference proteome</keyword>
<dbReference type="Pfam" id="PF00795">
    <property type="entry name" value="CN_hydrolase"/>
    <property type="match status" value="1"/>
</dbReference>
<evidence type="ECO:0000256" key="2">
    <source>
        <dbReference type="ARBA" id="ARBA00010613"/>
    </source>
</evidence>
<dbReference type="CDD" id="cd07572">
    <property type="entry name" value="nit"/>
    <property type="match status" value="1"/>
</dbReference>
<dbReference type="GO" id="GO:0005737">
    <property type="term" value="C:cytoplasm"/>
    <property type="evidence" value="ECO:0007669"/>
    <property type="project" value="UniProtKB-SubCell"/>
</dbReference>
<sequence>MLKSTFKLPKIGQKTRHLFASKVSITHIRELRSTPEYNKRFFSFSSSRCQESMNRIAIGQLCSSSSLEQNLGVVKTLIDQALARDAKVIFFPEATDYISRSASHSMALVEESPGFVKKLQRAIRELCTKHQKQIDVSIGVHLPATSSDKSQHDTRLRNCLLYISHDGEIRQEYQKLHLFDVEVPNGPILKESQAVQPGRTIPDVLDTPVGRLGSAICFDVRFPELALKLRTNGAEILCFPSAFTMKTGEAHWQLLACARALDTQCYVVMPGQQGEHDVGVDPNKPGESPVKRVSWGHSMVVDPWGRVIATADPTNNQPQLIVADLDLEAQEKIRRNMPLWDQRRRDVFGDFV</sequence>
<comment type="subcellular location">
    <subcellularLocation>
        <location evidence="1">Cytoplasm</location>
    </subcellularLocation>
</comment>
<accession>A0A0P1KWQ1</accession>
<name>A0A0P1KWQ1_9SACH</name>
<dbReference type="Proteomes" id="UP000236544">
    <property type="component" value="Unassembled WGS sequence"/>
</dbReference>
<organism evidence="6 7">
    <name type="scientific">Lachancea quebecensis</name>
    <dbReference type="NCBI Taxonomy" id="1654605"/>
    <lineage>
        <taxon>Eukaryota</taxon>
        <taxon>Fungi</taxon>
        <taxon>Dikarya</taxon>
        <taxon>Ascomycota</taxon>
        <taxon>Saccharomycotina</taxon>
        <taxon>Saccharomycetes</taxon>
        <taxon>Saccharomycetales</taxon>
        <taxon>Saccharomycetaceae</taxon>
        <taxon>Lachancea</taxon>
    </lineage>
</organism>
<gene>
    <name evidence="6" type="ORF">LAQU0_S18e00804g</name>
</gene>
<evidence type="ECO:0000313" key="6">
    <source>
        <dbReference type="EMBL" id="CUS24636.1"/>
    </source>
</evidence>
<dbReference type="PANTHER" id="PTHR23088:SF27">
    <property type="entry name" value="DEAMINATED GLUTATHIONE AMIDASE"/>
    <property type="match status" value="1"/>
</dbReference>
<dbReference type="AlphaFoldDB" id="A0A0P1KWQ1"/>
<evidence type="ECO:0000313" key="7">
    <source>
        <dbReference type="Proteomes" id="UP000236544"/>
    </source>
</evidence>
<dbReference type="InterPro" id="IPR036526">
    <property type="entry name" value="C-N_Hydrolase_sf"/>
</dbReference>
<evidence type="ECO:0000256" key="1">
    <source>
        <dbReference type="ARBA" id="ARBA00004496"/>
    </source>
</evidence>
<evidence type="ECO:0000256" key="4">
    <source>
        <dbReference type="ARBA" id="ARBA00022801"/>
    </source>
</evidence>
<dbReference type="PROSITE" id="PS50263">
    <property type="entry name" value="CN_HYDROLASE"/>
    <property type="match status" value="1"/>
</dbReference>
<keyword evidence="3" id="KW-0963">Cytoplasm</keyword>
<reference evidence="7" key="1">
    <citation type="submission" date="2015-10" db="EMBL/GenBank/DDBJ databases">
        <authorList>
            <person name="Devillers H."/>
        </authorList>
    </citation>
    <scope>NUCLEOTIDE SEQUENCE [LARGE SCALE GENOMIC DNA]</scope>
</reference>
<dbReference type="InterPro" id="IPR003010">
    <property type="entry name" value="C-N_Hydrolase"/>
</dbReference>
<dbReference type="Gene3D" id="3.60.110.10">
    <property type="entry name" value="Carbon-nitrogen hydrolase"/>
    <property type="match status" value="1"/>
</dbReference>
<dbReference type="FunFam" id="3.60.110.10:FF:000024">
    <property type="entry name" value="Deaminated glutathione amidase"/>
    <property type="match status" value="1"/>
</dbReference>
<comment type="similarity">
    <text evidence="2">Belongs to the carbon-nitrogen hydrolase superfamily. NIT1/NIT2 family.</text>
</comment>
<evidence type="ECO:0000256" key="3">
    <source>
        <dbReference type="ARBA" id="ARBA00022490"/>
    </source>
</evidence>
<dbReference type="SUPFAM" id="SSF56317">
    <property type="entry name" value="Carbon-nitrogen hydrolase"/>
    <property type="match status" value="1"/>
</dbReference>
<feature type="domain" description="CN hydrolase" evidence="5">
    <location>
        <begin position="54"/>
        <end position="327"/>
    </location>
</feature>
<dbReference type="PANTHER" id="PTHR23088">
    <property type="entry name" value="NITRILASE-RELATED"/>
    <property type="match status" value="1"/>
</dbReference>
<evidence type="ECO:0000259" key="5">
    <source>
        <dbReference type="PROSITE" id="PS50263"/>
    </source>
</evidence>
<dbReference type="InterPro" id="IPR045254">
    <property type="entry name" value="Nit1/2_C-N_Hydrolase"/>
</dbReference>
<dbReference type="OrthoDB" id="10250282at2759"/>
<dbReference type="EMBL" id="LN890534">
    <property type="protein sequence ID" value="CUS24636.1"/>
    <property type="molecule type" value="Genomic_DNA"/>
</dbReference>
<dbReference type="GO" id="GO:0016811">
    <property type="term" value="F:hydrolase activity, acting on carbon-nitrogen (but not peptide) bonds, in linear amides"/>
    <property type="evidence" value="ECO:0007669"/>
    <property type="project" value="InterPro"/>
</dbReference>